<dbReference type="Proteomes" id="UP000431269">
    <property type="component" value="Chromosome"/>
</dbReference>
<evidence type="ECO:0000313" key="1">
    <source>
        <dbReference type="EMBL" id="QGZ93513.1"/>
    </source>
</evidence>
<organism evidence="1 2">
    <name type="scientific">Terricaulis silvestris</name>
    <dbReference type="NCBI Taxonomy" id="2686094"/>
    <lineage>
        <taxon>Bacteria</taxon>
        <taxon>Pseudomonadati</taxon>
        <taxon>Pseudomonadota</taxon>
        <taxon>Alphaproteobacteria</taxon>
        <taxon>Caulobacterales</taxon>
        <taxon>Caulobacteraceae</taxon>
        <taxon>Terricaulis</taxon>
    </lineage>
</organism>
<accession>A0A6I6MQQ0</accession>
<name>A0A6I6MQQ0_9CAUL</name>
<proteinExistence type="predicted"/>
<dbReference type="EMBL" id="CP047045">
    <property type="protein sequence ID" value="QGZ93513.1"/>
    <property type="molecule type" value="Genomic_DNA"/>
</dbReference>
<reference evidence="2" key="1">
    <citation type="submission" date="2019-12" db="EMBL/GenBank/DDBJ databases">
        <title>Complete genome of Terracaulis silvestris 0127_4.</title>
        <authorList>
            <person name="Vieira S."/>
            <person name="Riedel T."/>
            <person name="Sproer C."/>
            <person name="Pascual J."/>
            <person name="Boedeker C."/>
            <person name="Overmann J."/>
        </authorList>
    </citation>
    <scope>NUCLEOTIDE SEQUENCE [LARGE SCALE GENOMIC DNA]</scope>
    <source>
        <strain evidence="2">0127_4</strain>
    </source>
</reference>
<dbReference type="KEGG" id="tsv:DSM104635_00324"/>
<sequence>MRYVCDAPDGATWFRFETEAEAEAEAALMRHAVEKYFRRFEAAARESYRAPAGAPTFEQSIGLKAHVARTMPMFLTLRAEDGAGLATAMLPPEGRNQVNFKTVIVGPENADPYLAHEPAILALARHFKLELPRETCFPYA</sequence>
<protein>
    <submittedName>
        <fullName evidence="1">Uncharacterized protein</fullName>
    </submittedName>
</protein>
<keyword evidence="2" id="KW-1185">Reference proteome</keyword>
<gene>
    <name evidence="1" type="ORF">DSM104635_00324</name>
</gene>
<dbReference type="AlphaFoldDB" id="A0A6I6MQQ0"/>
<evidence type="ECO:0000313" key="2">
    <source>
        <dbReference type="Proteomes" id="UP000431269"/>
    </source>
</evidence>
<dbReference type="RefSeq" id="WP_158764515.1">
    <property type="nucleotide sequence ID" value="NZ_CP047045.1"/>
</dbReference>